<protein>
    <submittedName>
        <fullName evidence="2">Uncharacterized protein</fullName>
    </submittedName>
</protein>
<dbReference type="STRING" id="561176.SAMN04488561_1440"/>
<evidence type="ECO:0000313" key="3">
    <source>
        <dbReference type="Proteomes" id="UP000181980"/>
    </source>
</evidence>
<name>A0A1H5J4M6_9ACTN</name>
<sequence length="177" mass="19069">MTDHSGLGPNHLTTRDAAGDVPAAERAARTWDLPVVHALDQIETLPGFEPDRVRWDNFRFWSTGSIHRMGWVTIYAYPSLTRERASVRFAAIDGGCTEIGPIDAPLSVDDMAQRLDVSIESAQLATTALHTALAASLAEWNAAHALEAVRRGVAHTQRAALPTTPDQVTVAPPGIDA</sequence>
<feature type="region of interest" description="Disordered" evidence="1">
    <location>
        <begin position="157"/>
        <end position="177"/>
    </location>
</feature>
<dbReference type="Proteomes" id="UP000181980">
    <property type="component" value="Unassembled WGS sequence"/>
</dbReference>
<evidence type="ECO:0000256" key="1">
    <source>
        <dbReference type="SAM" id="MobiDB-lite"/>
    </source>
</evidence>
<accession>A0A1H5J4M6</accession>
<proteinExistence type="predicted"/>
<dbReference type="RefSeq" id="WP_141711835.1">
    <property type="nucleotide sequence ID" value="NZ_FNUC01000003.1"/>
</dbReference>
<keyword evidence="3" id="KW-1185">Reference proteome</keyword>
<dbReference type="AlphaFoldDB" id="A0A1H5J4M6"/>
<dbReference type="EMBL" id="FNUC01000003">
    <property type="protein sequence ID" value="SEE47446.1"/>
    <property type="molecule type" value="Genomic_DNA"/>
</dbReference>
<reference evidence="3" key="1">
    <citation type="submission" date="2016-10" db="EMBL/GenBank/DDBJ databases">
        <authorList>
            <person name="Varghese N."/>
            <person name="Submissions S."/>
        </authorList>
    </citation>
    <scope>NUCLEOTIDE SEQUENCE [LARGE SCALE GENOMIC DNA]</scope>
    <source>
        <strain evidence="3">DSM 45237</strain>
    </source>
</reference>
<gene>
    <name evidence="2" type="ORF">SAMN04488561_1440</name>
</gene>
<evidence type="ECO:0000313" key="2">
    <source>
        <dbReference type="EMBL" id="SEE47446.1"/>
    </source>
</evidence>
<organism evidence="2 3">
    <name type="scientific">Jiangella alba</name>
    <dbReference type="NCBI Taxonomy" id="561176"/>
    <lineage>
        <taxon>Bacteria</taxon>
        <taxon>Bacillati</taxon>
        <taxon>Actinomycetota</taxon>
        <taxon>Actinomycetes</taxon>
        <taxon>Jiangellales</taxon>
        <taxon>Jiangellaceae</taxon>
        <taxon>Jiangella</taxon>
    </lineage>
</organism>